<dbReference type="EMBL" id="JAEIOS010000011">
    <property type="protein sequence ID" value="MBI8989179.1"/>
    <property type="molecule type" value="Genomic_DNA"/>
</dbReference>
<dbReference type="InterPro" id="IPR027417">
    <property type="entry name" value="P-loop_NTPase"/>
</dbReference>
<dbReference type="Proteomes" id="UP000645966">
    <property type="component" value="Unassembled WGS sequence"/>
</dbReference>
<organism evidence="6 7">
    <name type="scientific">Corynebacterium meridianum</name>
    <dbReference type="NCBI Taxonomy" id="2765363"/>
    <lineage>
        <taxon>Bacteria</taxon>
        <taxon>Bacillati</taxon>
        <taxon>Actinomycetota</taxon>
        <taxon>Actinomycetes</taxon>
        <taxon>Mycobacteriales</taxon>
        <taxon>Corynebacteriaceae</taxon>
        <taxon>Corynebacterium</taxon>
    </lineage>
</organism>
<dbReference type="Gene3D" id="3.40.50.300">
    <property type="entry name" value="P-loop containing nucleotide triphosphate hydrolases"/>
    <property type="match status" value="1"/>
</dbReference>
<dbReference type="Pfam" id="PF00005">
    <property type="entry name" value="ABC_tran"/>
    <property type="match status" value="1"/>
</dbReference>
<dbReference type="InterPro" id="IPR003439">
    <property type="entry name" value="ABC_transporter-like_ATP-bd"/>
</dbReference>
<protein>
    <submittedName>
        <fullName evidence="6">ABC transporter ATP-binding protein</fullName>
    </submittedName>
</protein>
<reference evidence="6" key="1">
    <citation type="submission" date="2020-12" db="EMBL/GenBank/DDBJ databases">
        <title>Genome public.</title>
        <authorList>
            <person name="Sun Q."/>
        </authorList>
    </citation>
    <scope>NUCLEOTIDE SEQUENCE</scope>
    <source>
        <strain evidence="6">CCM 8863</strain>
    </source>
</reference>
<dbReference type="PROSITE" id="PS50893">
    <property type="entry name" value="ABC_TRANSPORTER_2"/>
    <property type="match status" value="1"/>
</dbReference>
<keyword evidence="3" id="KW-0547">Nucleotide-binding</keyword>
<keyword evidence="7" id="KW-1185">Reference proteome</keyword>
<comment type="caution">
    <text evidence="6">The sequence shown here is derived from an EMBL/GenBank/DDBJ whole genome shotgun (WGS) entry which is preliminary data.</text>
</comment>
<dbReference type="InterPro" id="IPR003593">
    <property type="entry name" value="AAA+_ATPase"/>
</dbReference>
<dbReference type="GO" id="GO:0016887">
    <property type="term" value="F:ATP hydrolysis activity"/>
    <property type="evidence" value="ECO:0007669"/>
    <property type="project" value="InterPro"/>
</dbReference>
<dbReference type="SUPFAM" id="SSF52540">
    <property type="entry name" value="P-loop containing nucleoside triphosphate hydrolases"/>
    <property type="match status" value="1"/>
</dbReference>
<sequence length="247" mass="26978">MNDENNGIAISEVTTRLRGQTILDAVTLHIKPGSVHALVGMNGAGKTTLMRNLLGMLRIDSGQIRLLGSPLNRLSAEAWSRIGHMIEGPALYPEFTVREHLSNMFALRGLSDTCTLEVLNHTVERLGLTPWIDVRTNRLSLGTRQKVALAAALGPCPEILILDEPANALDPIAIRALRDLIREVADFGGAVLISSHHLDELARLADHVTLLHRGSIVGDLDTSGHDLEKVFFETILRADKARQSKES</sequence>
<dbReference type="SMART" id="SM00382">
    <property type="entry name" value="AAA"/>
    <property type="match status" value="1"/>
</dbReference>
<evidence type="ECO:0000256" key="1">
    <source>
        <dbReference type="ARBA" id="ARBA00005417"/>
    </source>
</evidence>
<keyword evidence="2" id="KW-0813">Transport</keyword>
<gene>
    <name evidence="6" type="ORF">JDV75_05320</name>
</gene>
<dbReference type="PANTHER" id="PTHR43335:SF4">
    <property type="entry name" value="ABC TRANSPORTER, ATP-BINDING PROTEIN"/>
    <property type="match status" value="1"/>
</dbReference>
<dbReference type="AlphaFoldDB" id="A0A934M732"/>
<dbReference type="GO" id="GO:0005524">
    <property type="term" value="F:ATP binding"/>
    <property type="evidence" value="ECO:0007669"/>
    <property type="project" value="UniProtKB-KW"/>
</dbReference>
<proteinExistence type="inferred from homology"/>
<evidence type="ECO:0000256" key="3">
    <source>
        <dbReference type="ARBA" id="ARBA00022741"/>
    </source>
</evidence>
<evidence type="ECO:0000256" key="2">
    <source>
        <dbReference type="ARBA" id="ARBA00022448"/>
    </source>
</evidence>
<evidence type="ECO:0000256" key="4">
    <source>
        <dbReference type="ARBA" id="ARBA00022840"/>
    </source>
</evidence>
<dbReference type="RefSeq" id="WP_198738186.1">
    <property type="nucleotide sequence ID" value="NZ_JAEIOS010000011.1"/>
</dbReference>
<evidence type="ECO:0000259" key="5">
    <source>
        <dbReference type="PROSITE" id="PS50893"/>
    </source>
</evidence>
<keyword evidence="4 6" id="KW-0067">ATP-binding</keyword>
<dbReference type="PANTHER" id="PTHR43335">
    <property type="entry name" value="ABC TRANSPORTER, ATP-BINDING PROTEIN"/>
    <property type="match status" value="1"/>
</dbReference>
<comment type="similarity">
    <text evidence="1">Belongs to the ABC transporter superfamily.</text>
</comment>
<evidence type="ECO:0000313" key="6">
    <source>
        <dbReference type="EMBL" id="MBI8989179.1"/>
    </source>
</evidence>
<accession>A0A934M732</accession>
<evidence type="ECO:0000313" key="7">
    <source>
        <dbReference type="Proteomes" id="UP000645966"/>
    </source>
</evidence>
<name>A0A934M732_9CORY</name>
<feature type="domain" description="ABC transporter" evidence="5">
    <location>
        <begin position="8"/>
        <end position="238"/>
    </location>
</feature>